<dbReference type="Gene3D" id="1.10.357.10">
    <property type="entry name" value="Tetracycline Repressor, domain 2"/>
    <property type="match status" value="1"/>
</dbReference>
<protein>
    <submittedName>
        <fullName evidence="7">TetR/AcrR family transcriptional regulator</fullName>
    </submittedName>
</protein>
<dbReference type="PANTHER" id="PTHR30055">
    <property type="entry name" value="HTH-TYPE TRANSCRIPTIONAL REGULATOR RUTR"/>
    <property type="match status" value="1"/>
</dbReference>
<dbReference type="PRINTS" id="PR00455">
    <property type="entry name" value="HTHTETR"/>
</dbReference>
<keyword evidence="1" id="KW-0678">Repressor</keyword>
<dbReference type="InterPro" id="IPR041490">
    <property type="entry name" value="KstR2_TetR_C"/>
</dbReference>
<sequence length="212" mass="23031">MSDTAPKRLKKRDVTRATILAAAAGRFAEKGYADCSLRDIAALSGLQAGSVYYHFSSKEELLDEVLKAGIERLTKAVTAAVDALGETASVTEQLRAMIRAHVACFLDPEGDANTYLRIYEYLPPVMKRSPRNSRLAYAKIWFAAFDRGVAAGEFAASIDGTMFVSFLLDSMNGVTEWFRPARMTTDGVCEVIETVMLGGISTASEGAAELQR</sequence>
<keyword evidence="4" id="KW-0804">Transcription</keyword>
<dbReference type="Proteomes" id="UP001165565">
    <property type="component" value="Unassembled WGS sequence"/>
</dbReference>
<feature type="domain" description="HTH tetR-type" evidence="6">
    <location>
        <begin position="13"/>
        <end position="73"/>
    </location>
</feature>
<dbReference type="PROSITE" id="PS01081">
    <property type="entry name" value="HTH_TETR_1"/>
    <property type="match status" value="1"/>
</dbReference>
<dbReference type="PROSITE" id="PS50977">
    <property type="entry name" value="HTH_TETR_2"/>
    <property type="match status" value="1"/>
</dbReference>
<dbReference type="SUPFAM" id="SSF46689">
    <property type="entry name" value="Homeodomain-like"/>
    <property type="match status" value="1"/>
</dbReference>
<dbReference type="Pfam" id="PF17932">
    <property type="entry name" value="TetR_C_24"/>
    <property type="match status" value="1"/>
</dbReference>
<keyword evidence="2" id="KW-0805">Transcription regulation</keyword>
<comment type="caution">
    <text evidence="7">The sequence shown here is derived from an EMBL/GenBank/DDBJ whole genome shotgun (WGS) entry which is preliminary data.</text>
</comment>
<dbReference type="SUPFAM" id="SSF48498">
    <property type="entry name" value="Tetracyclin repressor-like, C-terminal domain"/>
    <property type="match status" value="1"/>
</dbReference>
<reference evidence="7" key="1">
    <citation type="submission" date="2022-06" db="EMBL/GenBank/DDBJ databases">
        <title>Sphingomonas sp. nov. isolated from rhizosphere soil of tomato.</title>
        <authorList>
            <person name="Dong H."/>
            <person name="Gao R."/>
        </authorList>
    </citation>
    <scope>NUCLEOTIDE SEQUENCE</scope>
    <source>
        <strain evidence="7">MMSM24</strain>
    </source>
</reference>
<dbReference type="InterPro" id="IPR050109">
    <property type="entry name" value="HTH-type_TetR-like_transc_reg"/>
</dbReference>
<keyword evidence="3 5" id="KW-0238">DNA-binding</keyword>
<proteinExistence type="predicted"/>
<accession>A0AA41ZFR4</accession>
<dbReference type="GO" id="GO:0003700">
    <property type="term" value="F:DNA-binding transcription factor activity"/>
    <property type="evidence" value="ECO:0007669"/>
    <property type="project" value="TreeGrafter"/>
</dbReference>
<dbReference type="EMBL" id="JANFAV010000009">
    <property type="protein sequence ID" value="MCW6535796.1"/>
    <property type="molecule type" value="Genomic_DNA"/>
</dbReference>
<evidence type="ECO:0000313" key="7">
    <source>
        <dbReference type="EMBL" id="MCW6535796.1"/>
    </source>
</evidence>
<dbReference type="InterPro" id="IPR036271">
    <property type="entry name" value="Tet_transcr_reg_TetR-rel_C_sf"/>
</dbReference>
<keyword evidence="8" id="KW-1185">Reference proteome</keyword>
<feature type="DNA-binding region" description="H-T-H motif" evidence="5">
    <location>
        <begin position="36"/>
        <end position="55"/>
    </location>
</feature>
<dbReference type="PANTHER" id="PTHR30055:SF175">
    <property type="entry name" value="HTH-TYPE TRANSCRIPTIONAL REPRESSOR KSTR2"/>
    <property type="match status" value="1"/>
</dbReference>
<dbReference type="AlphaFoldDB" id="A0AA41ZFR4"/>
<evidence type="ECO:0000259" key="6">
    <source>
        <dbReference type="PROSITE" id="PS50977"/>
    </source>
</evidence>
<evidence type="ECO:0000256" key="1">
    <source>
        <dbReference type="ARBA" id="ARBA00022491"/>
    </source>
</evidence>
<dbReference type="GO" id="GO:0000976">
    <property type="term" value="F:transcription cis-regulatory region binding"/>
    <property type="evidence" value="ECO:0007669"/>
    <property type="project" value="TreeGrafter"/>
</dbReference>
<organism evidence="7 8">
    <name type="scientific">Sphingomonas lycopersici</name>
    <dbReference type="NCBI Taxonomy" id="2951807"/>
    <lineage>
        <taxon>Bacteria</taxon>
        <taxon>Pseudomonadati</taxon>
        <taxon>Pseudomonadota</taxon>
        <taxon>Alphaproteobacteria</taxon>
        <taxon>Sphingomonadales</taxon>
        <taxon>Sphingomonadaceae</taxon>
        <taxon>Sphingomonas</taxon>
    </lineage>
</organism>
<evidence type="ECO:0000256" key="2">
    <source>
        <dbReference type="ARBA" id="ARBA00023015"/>
    </source>
</evidence>
<dbReference type="Pfam" id="PF00440">
    <property type="entry name" value="TetR_N"/>
    <property type="match status" value="1"/>
</dbReference>
<evidence type="ECO:0000313" key="8">
    <source>
        <dbReference type="Proteomes" id="UP001165565"/>
    </source>
</evidence>
<evidence type="ECO:0000256" key="4">
    <source>
        <dbReference type="ARBA" id="ARBA00023163"/>
    </source>
</evidence>
<evidence type="ECO:0000256" key="5">
    <source>
        <dbReference type="PROSITE-ProRule" id="PRU00335"/>
    </source>
</evidence>
<evidence type="ECO:0000256" key="3">
    <source>
        <dbReference type="ARBA" id="ARBA00023125"/>
    </source>
</evidence>
<dbReference type="InterPro" id="IPR023772">
    <property type="entry name" value="DNA-bd_HTH_TetR-type_CS"/>
</dbReference>
<gene>
    <name evidence="7" type="ORF">NEE01_13515</name>
</gene>
<dbReference type="InterPro" id="IPR009057">
    <property type="entry name" value="Homeodomain-like_sf"/>
</dbReference>
<name>A0AA41ZFR4_9SPHN</name>
<dbReference type="InterPro" id="IPR001647">
    <property type="entry name" value="HTH_TetR"/>
</dbReference>
<dbReference type="RefSeq" id="WP_179513437.1">
    <property type="nucleotide sequence ID" value="NZ_JANFAV010000009.1"/>
</dbReference>